<gene>
    <name evidence="2" type="ORF">MNBD_GAMMA03-376</name>
</gene>
<protein>
    <recommendedName>
        <fullName evidence="1">Thioredoxin domain-containing protein</fullName>
    </recommendedName>
</protein>
<dbReference type="InterPro" id="IPR036249">
    <property type="entry name" value="Thioredoxin-like_sf"/>
</dbReference>
<dbReference type="AlphaFoldDB" id="A0A3B0VWG6"/>
<dbReference type="EMBL" id="UOFC01000176">
    <property type="protein sequence ID" value="VAW47998.1"/>
    <property type="molecule type" value="Genomic_DNA"/>
</dbReference>
<organism evidence="2">
    <name type="scientific">hydrothermal vent metagenome</name>
    <dbReference type="NCBI Taxonomy" id="652676"/>
    <lineage>
        <taxon>unclassified sequences</taxon>
        <taxon>metagenomes</taxon>
        <taxon>ecological metagenomes</taxon>
    </lineage>
</organism>
<feature type="domain" description="Thioredoxin" evidence="1">
    <location>
        <begin position="1"/>
        <end position="104"/>
    </location>
</feature>
<sequence length="120" mass="13861">MAIHHLKHTQFDAFIPENDLIVFSFWASWSAPCAQFSDVFERLSQKFTDITFCKINIEEEALAELFQVRSIPTILFMREGIIVFSHAGVIAEEALEEGIRDLQQLDMTQVHQDLLRIHNA</sequence>
<dbReference type="GO" id="GO:0015035">
    <property type="term" value="F:protein-disulfide reductase activity"/>
    <property type="evidence" value="ECO:0007669"/>
    <property type="project" value="TreeGrafter"/>
</dbReference>
<name>A0A3B0VWG6_9ZZZZ</name>
<evidence type="ECO:0000259" key="1">
    <source>
        <dbReference type="PROSITE" id="PS51352"/>
    </source>
</evidence>
<dbReference type="PANTHER" id="PTHR45663">
    <property type="entry name" value="GEO12009P1"/>
    <property type="match status" value="1"/>
</dbReference>
<proteinExistence type="predicted"/>
<dbReference type="Gene3D" id="3.40.30.10">
    <property type="entry name" value="Glutaredoxin"/>
    <property type="match status" value="1"/>
</dbReference>
<dbReference type="PANTHER" id="PTHR45663:SF40">
    <property type="entry name" value="THIOREDOXIN 2"/>
    <property type="match status" value="1"/>
</dbReference>
<reference evidence="2" key="1">
    <citation type="submission" date="2018-06" db="EMBL/GenBank/DDBJ databases">
        <authorList>
            <person name="Zhirakovskaya E."/>
        </authorList>
    </citation>
    <scope>NUCLEOTIDE SEQUENCE</scope>
</reference>
<dbReference type="InterPro" id="IPR013766">
    <property type="entry name" value="Thioredoxin_domain"/>
</dbReference>
<dbReference type="PROSITE" id="PS51352">
    <property type="entry name" value="THIOREDOXIN_2"/>
    <property type="match status" value="1"/>
</dbReference>
<accession>A0A3B0VWG6</accession>
<dbReference type="GO" id="GO:0005829">
    <property type="term" value="C:cytosol"/>
    <property type="evidence" value="ECO:0007669"/>
    <property type="project" value="TreeGrafter"/>
</dbReference>
<dbReference type="Pfam" id="PF00085">
    <property type="entry name" value="Thioredoxin"/>
    <property type="match status" value="1"/>
</dbReference>
<evidence type="ECO:0000313" key="2">
    <source>
        <dbReference type="EMBL" id="VAW47998.1"/>
    </source>
</evidence>
<dbReference type="CDD" id="cd02947">
    <property type="entry name" value="TRX_family"/>
    <property type="match status" value="1"/>
</dbReference>
<dbReference type="SUPFAM" id="SSF52833">
    <property type="entry name" value="Thioredoxin-like"/>
    <property type="match status" value="1"/>
</dbReference>